<evidence type="ECO:0000313" key="1">
    <source>
        <dbReference type="EMBL" id="KST66404.1"/>
    </source>
</evidence>
<name>A0A0V7ZNU0_9CYAN</name>
<organism evidence="1 2">
    <name type="scientific">Mastigocoleus testarum BC008</name>
    <dbReference type="NCBI Taxonomy" id="371196"/>
    <lineage>
        <taxon>Bacteria</taxon>
        <taxon>Bacillati</taxon>
        <taxon>Cyanobacteriota</taxon>
        <taxon>Cyanophyceae</taxon>
        <taxon>Nostocales</taxon>
        <taxon>Hapalosiphonaceae</taxon>
        <taxon>Mastigocoleus</taxon>
    </lineage>
</organism>
<dbReference type="Proteomes" id="UP000053372">
    <property type="component" value="Unassembled WGS sequence"/>
</dbReference>
<gene>
    <name evidence="1" type="ORF">BC008_42465</name>
</gene>
<accession>A0A0V7ZNU0</accession>
<dbReference type="OrthoDB" id="479408at2"/>
<dbReference type="EMBL" id="LMTZ01000096">
    <property type="protein sequence ID" value="KST66404.1"/>
    <property type="molecule type" value="Genomic_DNA"/>
</dbReference>
<proteinExistence type="predicted"/>
<sequence length="316" mass="36936">MPDCNSGVLASDLAGNLYINPSYLQTRERINYLIRNYLSAGILYSHLHNFYTSLKTPYSTHHHQSLNWQNINFKQVIGVSSDLFLNKIITAAKLEMKCHDSETEIRAYLQAVNPRMSCFLESISPPSKTKSMFNRTSRSKEYKESDLFRKIYQRLTAKELNIQYGSVKTYKLKGHLKEEIYNNALNNIVDQWNAISTYIWLMAHSTGELQELMLQPLQNEVNYLAKFWSISCWAFSNSFISSLQKRTQKLTDLIRREEKQEKQKNEILELNSALHFVEVTFTFTSVMMQLYQWHKTLDDTYLENLFSCPSNLGQTN</sequence>
<dbReference type="RefSeq" id="WP_027846638.1">
    <property type="nucleotide sequence ID" value="NZ_LMTZ01000096.1"/>
</dbReference>
<comment type="caution">
    <text evidence="1">The sequence shown here is derived from an EMBL/GenBank/DDBJ whole genome shotgun (WGS) entry which is preliminary data.</text>
</comment>
<keyword evidence="2" id="KW-1185">Reference proteome</keyword>
<reference evidence="1 2" key="1">
    <citation type="journal article" date="2015" name="Genome Announc.">
        <title>Draft Genome of the Euendolithic (true boring) Cyanobacterium Mastigocoleus testarum strain BC008.</title>
        <authorList>
            <person name="Guida B.S."/>
            <person name="Garcia-Pichel F."/>
        </authorList>
    </citation>
    <scope>NUCLEOTIDE SEQUENCE [LARGE SCALE GENOMIC DNA]</scope>
    <source>
        <strain evidence="1 2">BC008</strain>
    </source>
</reference>
<protein>
    <submittedName>
        <fullName evidence="1">Uncharacterized protein</fullName>
    </submittedName>
</protein>
<evidence type="ECO:0000313" key="2">
    <source>
        <dbReference type="Proteomes" id="UP000053372"/>
    </source>
</evidence>
<dbReference type="AlphaFoldDB" id="A0A0V7ZNU0"/>